<evidence type="ECO:0000313" key="2">
    <source>
        <dbReference type="Proteomes" id="UP000765509"/>
    </source>
</evidence>
<protein>
    <submittedName>
        <fullName evidence="1">Uncharacterized protein</fullName>
    </submittedName>
</protein>
<keyword evidence="2" id="KW-1185">Reference proteome</keyword>
<dbReference type="Proteomes" id="UP000765509">
    <property type="component" value="Unassembled WGS sequence"/>
</dbReference>
<accession>A0A9Q3GLR4</accession>
<evidence type="ECO:0000313" key="1">
    <source>
        <dbReference type="EMBL" id="MBW0471609.1"/>
    </source>
</evidence>
<sequence>MVYKIKTSTWTQRLDLVENPSYEKWANDSWRFKVKTAIESFKFNADQDKDFPWLCKQKDRLTALYPEMSEFIIHRILGQCGGYLVHHVKSRTTDQSSAQGIINILEEVTMTNRIGSGRVKLKTRVNTPWKDSVKKNPKENSINMKYKSAEIIREWHICQSTTH</sequence>
<dbReference type="EMBL" id="AVOT02002813">
    <property type="protein sequence ID" value="MBW0471609.1"/>
    <property type="molecule type" value="Genomic_DNA"/>
</dbReference>
<proteinExistence type="predicted"/>
<comment type="caution">
    <text evidence="1">The sequence shown here is derived from an EMBL/GenBank/DDBJ whole genome shotgun (WGS) entry which is preliminary data.</text>
</comment>
<reference evidence="1" key="1">
    <citation type="submission" date="2021-03" db="EMBL/GenBank/DDBJ databases">
        <title>Draft genome sequence of rust myrtle Austropuccinia psidii MF-1, a brazilian biotype.</title>
        <authorList>
            <person name="Quecine M.C."/>
            <person name="Pachon D.M.R."/>
            <person name="Bonatelli M.L."/>
            <person name="Correr F.H."/>
            <person name="Franceschini L.M."/>
            <person name="Leite T.F."/>
            <person name="Margarido G.R.A."/>
            <person name="Almeida C.A."/>
            <person name="Ferrarezi J.A."/>
            <person name="Labate C.A."/>
        </authorList>
    </citation>
    <scope>NUCLEOTIDE SEQUENCE</scope>
    <source>
        <strain evidence="1">MF-1</strain>
    </source>
</reference>
<gene>
    <name evidence="1" type="ORF">O181_011324</name>
</gene>
<organism evidence="1 2">
    <name type="scientific">Austropuccinia psidii MF-1</name>
    <dbReference type="NCBI Taxonomy" id="1389203"/>
    <lineage>
        <taxon>Eukaryota</taxon>
        <taxon>Fungi</taxon>
        <taxon>Dikarya</taxon>
        <taxon>Basidiomycota</taxon>
        <taxon>Pucciniomycotina</taxon>
        <taxon>Pucciniomycetes</taxon>
        <taxon>Pucciniales</taxon>
        <taxon>Sphaerophragmiaceae</taxon>
        <taxon>Austropuccinia</taxon>
    </lineage>
</organism>
<dbReference type="OrthoDB" id="2507294at2759"/>
<name>A0A9Q3GLR4_9BASI</name>
<dbReference type="AlphaFoldDB" id="A0A9Q3GLR4"/>